<keyword evidence="5" id="KW-1185">Reference proteome</keyword>
<dbReference type="InterPro" id="IPR027417">
    <property type="entry name" value="P-loop_NTPase"/>
</dbReference>
<dbReference type="InterPro" id="IPR036388">
    <property type="entry name" value="WH-like_DNA-bd_sf"/>
</dbReference>
<dbReference type="SMART" id="SM00421">
    <property type="entry name" value="HTH_LUXR"/>
    <property type="match status" value="1"/>
</dbReference>
<dbReference type="Proteomes" id="UP000199086">
    <property type="component" value="Unassembled WGS sequence"/>
</dbReference>
<dbReference type="GO" id="GO:0004016">
    <property type="term" value="F:adenylate cyclase activity"/>
    <property type="evidence" value="ECO:0007669"/>
    <property type="project" value="TreeGrafter"/>
</dbReference>
<dbReference type="GO" id="GO:0006355">
    <property type="term" value="P:regulation of DNA-templated transcription"/>
    <property type="evidence" value="ECO:0007669"/>
    <property type="project" value="InterPro"/>
</dbReference>
<sequence length="938" mass="99155">MVGRSEQVALIDDAVSAASGGRGGLLLVTGEAGIGKTLLGQTAIERATSRGMRAAHGHAVDDPGAPVLWPWRRAARQLPELGQVLATVTATDLDDDAARFAVWEAVADALASAAEPSGLLVVLEDLHWADSLSVALLRHVAFDLPGSRVLVLVTAREDPSTPFVRALPDLLRSSASTPVPLSGLTTADVREWLSSDPVTAGWGVLAADLVRLTDGNPFYIRVLTSQGPPPAAGIHEALTTRHGIRSILVAPLLGLPEDARDTITTAALIAERLSPTLLAAATGRSVPQVSGHLAQGIRTGLLQHGATGLAFVHALVRDAVIAHLDPHERGAVEASIAQAMQATDDELLIGPAAAHWDRAEGSVASARCRDTARLAAARAAATHAHEEAVAFARMSVRHARRLGSGGADLAERLVELAEYEWLAGLIPAALDTCVEAVDLAEAADRADLMAQAALVAQGVGSREVARVVGDLCGRALERVPDDDLEARAGLTALRAVAAAEEAVDTSADALSATALDLARRSGSANAELEAVAARHYVLSYPQAIDERLLLTERAVQLGRSSATAMGFLWGYLWQADIALQKGELGALDAVIEQLGRVVAQRSSPVGRWHEHRLRALRAAVRGAFDEARSEADAGLRIAQRAGDASMIGNYFGLRISLALLRGDPEEIPAAARPMLDQPPPVPLMQAFSAQTLAVLGERDRAVALLDLVRHLPGRMPLGPRWMGTMGQIGLAAAALQDADLAGRCHDLLAPTAHWYFADGGGAPFYHGSNQYTVGVIALGAGAVDAATSHFERAVSADLRIGARPYVALARLGLAQCLQLEPDGTPKGTPSRGQHVRHLATAAADEFRRLDMPGPLAWAERLLAHADPRTDLAQTLTRREFEVAELVAQARTNQQIADQLFLSVRTVESHVRSALAKLDFSTRTELAVWMQAHTDPREG</sequence>
<dbReference type="GO" id="GO:0003677">
    <property type="term" value="F:DNA binding"/>
    <property type="evidence" value="ECO:0007669"/>
    <property type="project" value="InterPro"/>
</dbReference>
<evidence type="ECO:0000313" key="5">
    <source>
        <dbReference type="Proteomes" id="UP000199086"/>
    </source>
</evidence>
<gene>
    <name evidence="4" type="ORF">GA0111570_11064</name>
</gene>
<dbReference type="PRINTS" id="PR00038">
    <property type="entry name" value="HTHLUXR"/>
</dbReference>
<proteinExistence type="predicted"/>
<accession>A0A1G6HII9</accession>
<dbReference type="InterPro" id="IPR041664">
    <property type="entry name" value="AAA_16"/>
</dbReference>
<dbReference type="STRING" id="1577474.GA0111570_11064"/>
<dbReference type="GO" id="GO:0005737">
    <property type="term" value="C:cytoplasm"/>
    <property type="evidence" value="ECO:0007669"/>
    <property type="project" value="TreeGrafter"/>
</dbReference>
<feature type="domain" description="HTH luxR-type" evidence="3">
    <location>
        <begin position="868"/>
        <end position="933"/>
    </location>
</feature>
<dbReference type="PANTHER" id="PTHR16305:SF35">
    <property type="entry name" value="TRANSCRIPTIONAL ACTIVATOR DOMAIN"/>
    <property type="match status" value="1"/>
</dbReference>
<evidence type="ECO:0000259" key="3">
    <source>
        <dbReference type="PROSITE" id="PS50043"/>
    </source>
</evidence>
<dbReference type="GO" id="GO:0005524">
    <property type="term" value="F:ATP binding"/>
    <property type="evidence" value="ECO:0007669"/>
    <property type="project" value="UniProtKB-KW"/>
</dbReference>
<dbReference type="Pfam" id="PF13191">
    <property type="entry name" value="AAA_16"/>
    <property type="match status" value="1"/>
</dbReference>
<evidence type="ECO:0000256" key="2">
    <source>
        <dbReference type="ARBA" id="ARBA00022840"/>
    </source>
</evidence>
<evidence type="ECO:0000313" key="4">
    <source>
        <dbReference type="EMBL" id="SDB93745.1"/>
    </source>
</evidence>
<evidence type="ECO:0000256" key="1">
    <source>
        <dbReference type="ARBA" id="ARBA00022741"/>
    </source>
</evidence>
<reference evidence="4 5" key="1">
    <citation type="submission" date="2016-06" db="EMBL/GenBank/DDBJ databases">
        <authorList>
            <person name="Olsen C.W."/>
            <person name="Carey S."/>
            <person name="Hinshaw L."/>
            <person name="Karasin A.I."/>
        </authorList>
    </citation>
    <scope>NUCLEOTIDE SEQUENCE [LARGE SCALE GENOMIC DNA]</scope>
    <source>
        <strain evidence="4 5">LZ-22</strain>
    </source>
</reference>
<dbReference type="EMBL" id="FMYF01000010">
    <property type="protein sequence ID" value="SDB93745.1"/>
    <property type="molecule type" value="Genomic_DNA"/>
</dbReference>
<dbReference type="SUPFAM" id="SSF52540">
    <property type="entry name" value="P-loop containing nucleoside triphosphate hydrolases"/>
    <property type="match status" value="1"/>
</dbReference>
<dbReference type="InterPro" id="IPR000792">
    <property type="entry name" value="Tscrpt_reg_LuxR_C"/>
</dbReference>
<dbReference type="PROSITE" id="PS50043">
    <property type="entry name" value="HTH_LUXR_2"/>
    <property type="match status" value="1"/>
</dbReference>
<dbReference type="RefSeq" id="WP_245703220.1">
    <property type="nucleotide sequence ID" value="NZ_FMYF01000010.1"/>
</dbReference>
<dbReference type="Gene3D" id="1.10.10.10">
    <property type="entry name" value="Winged helix-like DNA-binding domain superfamily/Winged helix DNA-binding domain"/>
    <property type="match status" value="1"/>
</dbReference>
<keyword evidence="1" id="KW-0547">Nucleotide-binding</keyword>
<dbReference type="PANTHER" id="PTHR16305">
    <property type="entry name" value="TESTICULAR SOLUBLE ADENYLYL CYCLASE"/>
    <property type="match status" value="1"/>
</dbReference>
<dbReference type="CDD" id="cd06170">
    <property type="entry name" value="LuxR_C_like"/>
    <property type="match status" value="1"/>
</dbReference>
<dbReference type="SUPFAM" id="SSF46894">
    <property type="entry name" value="C-terminal effector domain of the bipartite response regulators"/>
    <property type="match status" value="1"/>
</dbReference>
<dbReference type="InterPro" id="IPR016032">
    <property type="entry name" value="Sig_transdc_resp-reg_C-effctor"/>
</dbReference>
<name>A0A1G6HII9_9ACTN</name>
<organism evidence="4 5">
    <name type="scientific">Raineyella antarctica</name>
    <dbReference type="NCBI Taxonomy" id="1577474"/>
    <lineage>
        <taxon>Bacteria</taxon>
        <taxon>Bacillati</taxon>
        <taxon>Actinomycetota</taxon>
        <taxon>Actinomycetes</taxon>
        <taxon>Propionibacteriales</taxon>
        <taxon>Propionibacteriaceae</taxon>
        <taxon>Raineyella</taxon>
    </lineage>
</organism>
<keyword evidence="2" id="KW-0067">ATP-binding</keyword>
<protein>
    <submittedName>
        <fullName evidence="4">Regulatory protein, luxR family</fullName>
    </submittedName>
</protein>
<dbReference type="Pfam" id="PF00196">
    <property type="entry name" value="GerE"/>
    <property type="match status" value="1"/>
</dbReference>
<dbReference type="AlphaFoldDB" id="A0A1G6HII9"/>